<evidence type="ECO:0000256" key="4">
    <source>
        <dbReference type="ARBA" id="ARBA00047645"/>
    </source>
</evidence>
<dbReference type="Pfam" id="PF00708">
    <property type="entry name" value="Acylphosphatase"/>
    <property type="match status" value="1"/>
</dbReference>
<evidence type="ECO:0000256" key="2">
    <source>
        <dbReference type="ARBA" id="ARBA00012150"/>
    </source>
</evidence>
<evidence type="ECO:0000313" key="9">
    <source>
        <dbReference type="Proteomes" id="UP000252770"/>
    </source>
</evidence>
<dbReference type="PROSITE" id="PS51160">
    <property type="entry name" value="ACYLPHOSPHATASE_3"/>
    <property type="match status" value="1"/>
</dbReference>
<evidence type="ECO:0000313" key="8">
    <source>
        <dbReference type="EMBL" id="RCK69306.1"/>
    </source>
</evidence>
<reference evidence="8 9" key="1">
    <citation type="submission" date="2018-07" db="EMBL/GenBank/DDBJ databases">
        <title>Desertimonas flava gen. nov. sp. nov.</title>
        <authorList>
            <person name="Liu S."/>
        </authorList>
    </citation>
    <scope>NUCLEOTIDE SEQUENCE [LARGE SCALE GENOMIC DNA]</scope>
    <source>
        <strain evidence="8 9">16Sb5-5</strain>
    </source>
</reference>
<dbReference type="EMBL" id="QOUI01000006">
    <property type="protein sequence ID" value="RCK69306.1"/>
    <property type="molecule type" value="Genomic_DNA"/>
</dbReference>
<dbReference type="PANTHER" id="PTHR47268:SF4">
    <property type="entry name" value="ACYLPHOSPHATASE"/>
    <property type="match status" value="1"/>
</dbReference>
<dbReference type="SUPFAM" id="SSF54975">
    <property type="entry name" value="Acylphosphatase/BLUF domain-like"/>
    <property type="match status" value="1"/>
</dbReference>
<dbReference type="RefSeq" id="WP_114126624.1">
    <property type="nucleotide sequence ID" value="NZ_QOUI01000006.1"/>
</dbReference>
<keyword evidence="9" id="KW-1185">Reference proteome</keyword>
<feature type="active site" evidence="5">
    <location>
        <position position="18"/>
    </location>
</feature>
<dbReference type="InterPro" id="IPR017968">
    <property type="entry name" value="Acylphosphatase_CS"/>
</dbReference>
<sequence>MVAVRVVVHGRVQDVTFRASCRREAERTGVAGWVRNVFDGTVEAHFEGPAEQVEHMVGWCGRGPLLASVSQVDREPVDPEGLADFQVR</sequence>
<dbReference type="EC" id="3.6.1.7" evidence="2 5"/>
<feature type="domain" description="Acylphosphatase-like" evidence="7">
    <location>
        <begin position="3"/>
        <end position="88"/>
    </location>
</feature>
<dbReference type="GO" id="GO:0003998">
    <property type="term" value="F:acylphosphatase activity"/>
    <property type="evidence" value="ECO:0007669"/>
    <property type="project" value="UniProtKB-EC"/>
</dbReference>
<comment type="catalytic activity">
    <reaction evidence="4 5">
        <text>an acyl phosphate + H2O = a carboxylate + phosphate + H(+)</text>
        <dbReference type="Rhea" id="RHEA:14965"/>
        <dbReference type="ChEBI" id="CHEBI:15377"/>
        <dbReference type="ChEBI" id="CHEBI:15378"/>
        <dbReference type="ChEBI" id="CHEBI:29067"/>
        <dbReference type="ChEBI" id="CHEBI:43474"/>
        <dbReference type="ChEBI" id="CHEBI:59918"/>
        <dbReference type="EC" id="3.6.1.7"/>
    </reaction>
</comment>
<evidence type="ECO:0000256" key="6">
    <source>
        <dbReference type="RuleBase" id="RU004168"/>
    </source>
</evidence>
<comment type="caution">
    <text evidence="8">The sequence shown here is derived from an EMBL/GenBank/DDBJ whole genome shotgun (WGS) entry which is preliminary data.</text>
</comment>
<keyword evidence="5 8" id="KW-0378">Hydrolase</keyword>
<gene>
    <name evidence="8" type="ORF">DT076_10405</name>
</gene>
<dbReference type="AlphaFoldDB" id="A0A367YTU6"/>
<dbReference type="PRINTS" id="PR00112">
    <property type="entry name" value="ACYLPHPHTASE"/>
</dbReference>
<evidence type="ECO:0000256" key="1">
    <source>
        <dbReference type="ARBA" id="ARBA00005614"/>
    </source>
</evidence>
<proteinExistence type="inferred from homology"/>
<dbReference type="InterPro" id="IPR020456">
    <property type="entry name" value="Acylphosphatase"/>
</dbReference>
<organism evidence="8 9">
    <name type="scientific">Desertihabitans brevis</name>
    <dbReference type="NCBI Taxonomy" id="2268447"/>
    <lineage>
        <taxon>Bacteria</taxon>
        <taxon>Bacillati</taxon>
        <taxon>Actinomycetota</taxon>
        <taxon>Actinomycetes</taxon>
        <taxon>Propionibacteriales</taxon>
        <taxon>Propionibacteriaceae</taxon>
        <taxon>Desertihabitans</taxon>
    </lineage>
</organism>
<feature type="active site" evidence="5">
    <location>
        <position position="36"/>
    </location>
</feature>
<evidence type="ECO:0000256" key="5">
    <source>
        <dbReference type="PROSITE-ProRule" id="PRU00520"/>
    </source>
</evidence>
<name>A0A367YTU6_9ACTN</name>
<evidence type="ECO:0000256" key="3">
    <source>
        <dbReference type="ARBA" id="ARBA00015991"/>
    </source>
</evidence>
<protein>
    <recommendedName>
        <fullName evidence="3 5">acylphosphatase</fullName>
        <ecNumber evidence="2 5">3.6.1.7</ecNumber>
    </recommendedName>
</protein>
<dbReference type="InterPro" id="IPR001792">
    <property type="entry name" value="Acylphosphatase-like_dom"/>
</dbReference>
<dbReference type="PANTHER" id="PTHR47268">
    <property type="entry name" value="ACYLPHOSPHATASE"/>
    <property type="match status" value="1"/>
</dbReference>
<comment type="similarity">
    <text evidence="1 6">Belongs to the acylphosphatase family.</text>
</comment>
<dbReference type="Gene3D" id="3.30.70.100">
    <property type="match status" value="1"/>
</dbReference>
<dbReference type="InterPro" id="IPR036046">
    <property type="entry name" value="Acylphosphatase-like_dom_sf"/>
</dbReference>
<accession>A0A367YTU6</accession>
<evidence type="ECO:0000259" key="7">
    <source>
        <dbReference type="PROSITE" id="PS51160"/>
    </source>
</evidence>
<dbReference type="PROSITE" id="PS00151">
    <property type="entry name" value="ACYLPHOSPHATASE_2"/>
    <property type="match status" value="1"/>
</dbReference>
<dbReference type="Proteomes" id="UP000252770">
    <property type="component" value="Unassembled WGS sequence"/>
</dbReference>